<dbReference type="PANTHER" id="PTHR43794:SF11">
    <property type="entry name" value="AMIDOHYDROLASE-RELATED DOMAIN-CONTAINING PROTEIN"/>
    <property type="match status" value="1"/>
</dbReference>
<protein>
    <submittedName>
        <fullName evidence="4">Cytosine/adenosine deaminase-related metal-dependent hydrolase</fullName>
    </submittedName>
</protein>
<evidence type="ECO:0000259" key="3">
    <source>
        <dbReference type="Pfam" id="PF01979"/>
    </source>
</evidence>
<dbReference type="InterPro" id="IPR050287">
    <property type="entry name" value="MTA/SAH_deaminase"/>
</dbReference>
<evidence type="ECO:0000256" key="1">
    <source>
        <dbReference type="ARBA" id="ARBA00006745"/>
    </source>
</evidence>
<keyword evidence="5" id="KW-1185">Reference proteome</keyword>
<proteinExistence type="inferred from homology"/>
<sequence>MTMTNTERSTGGGATLIRNAEWVVAYDADGDCHRYLRDTDVAFRGDRFVDPGTLDRTDIEEVIDGRGLMIMPGFVNIHAHPGFETMLKGLTEEVGSRKLWMSSLYEYLFLFDTTSEGMVAATQVALSELMQSGVTTVCDLSTPHEGWIETLGASGMRAYAAPMFRSGRWYTENGHEVLYEWDIPKGRKRMETALAEIDTAIAHPSGRLSGMLCPAQIDTCDADMFLQAQAEAKTRGLRIQTHASQSVVDFQEIMRRHGRTPVGWLDELGLLGPDMIVGHGIFLDHNDWLRWPDSHDLGLLAETGTSVAHCPTVFIRRGITLQHIGRYLKAGVNLGLGTDTYPHNFLDEIRNAIYAARITSRDVAEVDARSLLHVATLGGARALGRSDIGRVSPGAKADFFTVDLRHPTMRPLYDPVRSLFYSAGERPVRDVYVDGRRVVKDGTALAFDIAAAMDRLEAAQRVSAADVEKYDWGQRPVSELMPPVL</sequence>
<gene>
    <name evidence="4" type="ORF">C7441_101191</name>
</gene>
<comment type="similarity">
    <text evidence="1">Belongs to the metallo-dependent hydrolases superfamily. ATZ/TRZ family.</text>
</comment>
<evidence type="ECO:0000313" key="4">
    <source>
        <dbReference type="EMBL" id="PWJ86311.1"/>
    </source>
</evidence>
<dbReference type="PANTHER" id="PTHR43794">
    <property type="entry name" value="AMINOHYDROLASE SSNA-RELATED"/>
    <property type="match status" value="1"/>
</dbReference>
<dbReference type="Gene3D" id="3.20.20.140">
    <property type="entry name" value="Metal-dependent hydrolases"/>
    <property type="match status" value="1"/>
</dbReference>
<dbReference type="InterPro" id="IPR032466">
    <property type="entry name" value="Metal_Hydrolase"/>
</dbReference>
<dbReference type="InterPro" id="IPR006680">
    <property type="entry name" value="Amidohydro-rel"/>
</dbReference>
<dbReference type="OrthoDB" id="9796020at2"/>
<accession>A0A316C973</accession>
<dbReference type="EMBL" id="QGGG01000001">
    <property type="protein sequence ID" value="PWJ86311.1"/>
    <property type="molecule type" value="Genomic_DNA"/>
</dbReference>
<comment type="caution">
    <text evidence="4">The sequence shown here is derived from an EMBL/GenBank/DDBJ whole genome shotgun (WGS) entry which is preliminary data.</text>
</comment>
<feature type="domain" description="Amidohydrolase-related" evidence="3">
    <location>
        <begin position="69"/>
        <end position="438"/>
    </location>
</feature>
<evidence type="ECO:0000256" key="2">
    <source>
        <dbReference type="ARBA" id="ARBA00022801"/>
    </source>
</evidence>
<dbReference type="GO" id="GO:0016810">
    <property type="term" value="F:hydrolase activity, acting on carbon-nitrogen (but not peptide) bonds"/>
    <property type="evidence" value="ECO:0007669"/>
    <property type="project" value="InterPro"/>
</dbReference>
<dbReference type="RefSeq" id="WP_109611313.1">
    <property type="nucleotide sequence ID" value="NZ_QGGG01000001.1"/>
</dbReference>
<dbReference type="AlphaFoldDB" id="A0A316C973"/>
<dbReference type="SUPFAM" id="SSF51556">
    <property type="entry name" value="Metallo-dependent hydrolases"/>
    <property type="match status" value="1"/>
</dbReference>
<organism evidence="4 5">
    <name type="scientific">Pseudaminobacter salicylatoxidans</name>
    <dbReference type="NCBI Taxonomy" id="93369"/>
    <lineage>
        <taxon>Bacteria</taxon>
        <taxon>Pseudomonadati</taxon>
        <taxon>Pseudomonadota</taxon>
        <taxon>Alphaproteobacteria</taxon>
        <taxon>Hyphomicrobiales</taxon>
        <taxon>Phyllobacteriaceae</taxon>
        <taxon>Pseudaminobacter</taxon>
    </lineage>
</organism>
<dbReference type="Gene3D" id="2.30.40.10">
    <property type="entry name" value="Urease, subunit C, domain 1"/>
    <property type="match status" value="1"/>
</dbReference>
<keyword evidence="2 4" id="KW-0378">Hydrolase</keyword>
<dbReference type="Proteomes" id="UP000245396">
    <property type="component" value="Unassembled WGS sequence"/>
</dbReference>
<name>A0A316C973_PSESE</name>
<evidence type="ECO:0000313" key="5">
    <source>
        <dbReference type="Proteomes" id="UP000245396"/>
    </source>
</evidence>
<dbReference type="Pfam" id="PF01979">
    <property type="entry name" value="Amidohydro_1"/>
    <property type="match status" value="1"/>
</dbReference>
<dbReference type="SUPFAM" id="SSF51338">
    <property type="entry name" value="Composite domain of metallo-dependent hydrolases"/>
    <property type="match status" value="1"/>
</dbReference>
<dbReference type="InterPro" id="IPR011059">
    <property type="entry name" value="Metal-dep_hydrolase_composite"/>
</dbReference>
<dbReference type="STRING" id="1192868.GCA_000304395_04227"/>
<reference evidence="4 5" key="1">
    <citation type="submission" date="2018-05" db="EMBL/GenBank/DDBJ databases">
        <title>Genomic Encyclopedia of Type Strains, Phase IV (KMG-IV): sequencing the most valuable type-strain genomes for metagenomic binning, comparative biology and taxonomic classification.</title>
        <authorList>
            <person name="Goeker M."/>
        </authorList>
    </citation>
    <scope>NUCLEOTIDE SEQUENCE [LARGE SCALE GENOMIC DNA]</scope>
    <source>
        <strain evidence="4 5">DSM 6986</strain>
    </source>
</reference>